<dbReference type="AlphaFoldDB" id="A0A3N0F575"/>
<evidence type="ECO:0000313" key="3">
    <source>
        <dbReference type="Proteomes" id="UP000267469"/>
    </source>
</evidence>
<dbReference type="Pfam" id="PF10067">
    <property type="entry name" value="DUF2306"/>
    <property type="match status" value="1"/>
</dbReference>
<keyword evidence="3" id="KW-1185">Reference proteome</keyword>
<protein>
    <submittedName>
        <fullName evidence="2">DUF2306 domain-containing protein</fullName>
    </submittedName>
</protein>
<dbReference type="InterPro" id="IPR018750">
    <property type="entry name" value="DUF2306_membrane"/>
</dbReference>
<reference evidence="2 3" key="1">
    <citation type="submission" date="2018-10" db="EMBL/GenBank/DDBJ databases">
        <title>Sinomicrobium pectinilyticum sp. nov., a pectinase-producing bacterium isolated from alkaline and saline soil, and emended description of the genus Sinomicrobium.</title>
        <authorList>
            <person name="Cheng B."/>
            <person name="Li C."/>
            <person name="Lai Q."/>
            <person name="Du M."/>
            <person name="Shao Z."/>
            <person name="Xu P."/>
            <person name="Yang C."/>
        </authorList>
    </citation>
    <scope>NUCLEOTIDE SEQUENCE [LARGE SCALE GENOMIC DNA]</scope>
    <source>
        <strain evidence="2 3">5DNS001</strain>
    </source>
</reference>
<accession>A0A3N0F575</accession>
<feature type="transmembrane region" description="Helical" evidence="1">
    <location>
        <begin position="7"/>
        <end position="25"/>
    </location>
</feature>
<keyword evidence="1" id="KW-1133">Transmembrane helix</keyword>
<proteinExistence type="predicted"/>
<dbReference type="OrthoDB" id="6385003at2"/>
<dbReference type="Proteomes" id="UP000267469">
    <property type="component" value="Unassembled WGS sequence"/>
</dbReference>
<organism evidence="2 3">
    <name type="scientific">Sinomicrobium pectinilyticum</name>
    <dbReference type="NCBI Taxonomy" id="1084421"/>
    <lineage>
        <taxon>Bacteria</taxon>
        <taxon>Pseudomonadati</taxon>
        <taxon>Bacteroidota</taxon>
        <taxon>Flavobacteriia</taxon>
        <taxon>Flavobacteriales</taxon>
        <taxon>Flavobacteriaceae</taxon>
        <taxon>Sinomicrobium</taxon>
    </lineage>
</organism>
<sequence>MKKAAWVLFGTLSVLIGIYPVVYFMNDNHFGLLGSKGEALLGSALYILGFYGHIAFGGLALLVGWLQFGEKWRLHNMGLHRNVGKIYVVSVLISGICGFFIGFHATGGIIPVSGFISLSVVWLTTTVLGFDAARKGQIEKHRRFMVYSYASCFAAVTLRIWLPLLEMLLGNFLDAYRIVAWLAWVPNLIVNNKSTVNGMGRG</sequence>
<evidence type="ECO:0000256" key="1">
    <source>
        <dbReference type="SAM" id="Phobius"/>
    </source>
</evidence>
<dbReference type="EMBL" id="RJTM01000002">
    <property type="protein sequence ID" value="RNL95205.1"/>
    <property type="molecule type" value="Genomic_DNA"/>
</dbReference>
<feature type="transmembrane region" description="Helical" evidence="1">
    <location>
        <begin position="109"/>
        <end position="132"/>
    </location>
</feature>
<feature type="transmembrane region" description="Helical" evidence="1">
    <location>
        <begin position="45"/>
        <end position="66"/>
    </location>
</feature>
<evidence type="ECO:0000313" key="2">
    <source>
        <dbReference type="EMBL" id="RNL95205.1"/>
    </source>
</evidence>
<feature type="transmembrane region" description="Helical" evidence="1">
    <location>
        <begin position="144"/>
        <end position="162"/>
    </location>
</feature>
<comment type="caution">
    <text evidence="2">The sequence shown here is derived from an EMBL/GenBank/DDBJ whole genome shotgun (WGS) entry which is preliminary data.</text>
</comment>
<keyword evidence="1" id="KW-0472">Membrane</keyword>
<gene>
    <name evidence="2" type="ORF">ED312_00990</name>
</gene>
<feature type="transmembrane region" description="Helical" evidence="1">
    <location>
        <begin position="86"/>
        <end position="103"/>
    </location>
</feature>
<keyword evidence="1" id="KW-0812">Transmembrane</keyword>
<name>A0A3N0F575_SINP1</name>
<dbReference type="RefSeq" id="WP_123214117.1">
    <property type="nucleotide sequence ID" value="NZ_RJTM01000002.1"/>
</dbReference>